<dbReference type="AlphaFoldDB" id="A0A839YYP2"/>
<organism evidence="2 3">
    <name type="scientific">Sphingomicrobium lutaoense</name>
    <dbReference type="NCBI Taxonomy" id="515949"/>
    <lineage>
        <taxon>Bacteria</taxon>
        <taxon>Pseudomonadati</taxon>
        <taxon>Pseudomonadota</taxon>
        <taxon>Alphaproteobacteria</taxon>
        <taxon>Sphingomonadales</taxon>
        <taxon>Sphingomonadaceae</taxon>
        <taxon>Sphingomicrobium</taxon>
    </lineage>
</organism>
<sequence length="404" mass="43302">MLTTALIALTAATQAQPSRCELVLEGANVFTGSGFVKRDLALSGGRFVADVPQDAERIDAARWTLLPPIADVHTHMIDQPRPGGARGHSDYLDQGIYYVLNPNNIRFDDALPASAATVDGSYTGGGLTGPGGHPRPLYENLVDWGVYRMKKEDLAGKAYHEVASDADARAAVAEVKRQGASHIKLYLTHHDQPDSDGLTPDNFRSAVRHAKAAGLHPIVHVNSRADFRLAVEEDVFALVHMPGAWPRGEAEERLMLTPEDARIAADNGVFVIPTLAVGFNALFGEDLEAARDIWRHNLKLMKDAGVRFGAGADRGGATALSELAVLHSTGLFSGEELVEIATTNGIEIALPDREVGRLGPGQEASFIVMGFNPAESWYSWSNPLGGMRGGVTVRGDIFPESCAP</sequence>
<dbReference type="SUPFAM" id="SSF51556">
    <property type="entry name" value="Metallo-dependent hydrolases"/>
    <property type="match status" value="1"/>
</dbReference>
<dbReference type="InterPro" id="IPR011059">
    <property type="entry name" value="Metal-dep_hydrolase_composite"/>
</dbReference>
<dbReference type="Pfam" id="PF01979">
    <property type="entry name" value="Amidohydro_1"/>
    <property type="match status" value="1"/>
</dbReference>
<comment type="caution">
    <text evidence="2">The sequence shown here is derived from an EMBL/GenBank/DDBJ whole genome shotgun (WGS) entry which is preliminary data.</text>
</comment>
<dbReference type="PANTHER" id="PTHR43135">
    <property type="entry name" value="ALPHA-D-RIBOSE 1-METHYLPHOSPHONATE 5-TRIPHOSPHATE DIPHOSPHATASE"/>
    <property type="match status" value="1"/>
</dbReference>
<dbReference type="PANTHER" id="PTHR43135:SF3">
    <property type="entry name" value="ALPHA-D-RIBOSE 1-METHYLPHOSPHONATE 5-TRIPHOSPHATE DIPHOSPHATASE"/>
    <property type="match status" value="1"/>
</dbReference>
<proteinExistence type="predicted"/>
<name>A0A839YYP2_9SPHN</name>
<feature type="domain" description="Amidohydrolase-related" evidence="1">
    <location>
        <begin position="171"/>
        <end position="392"/>
    </location>
</feature>
<dbReference type="GO" id="GO:0016810">
    <property type="term" value="F:hydrolase activity, acting on carbon-nitrogen (but not peptide) bonds"/>
    <property type="evidence" value="ECO:0007669"/>
    <property type="project" value="InterPro"/>
</dbReference>
<dbReference type="Gene3D" id="2.30.40.10">
    <property type="entry name" value="Urease, subunit C, domain 1"/>
    <property type="match status" value="1"/>
</dbReference>
<evidence type="ECO:0000313" key="3">
    <source>
        <dbReference type="Proteomes" id="UP000578569"/>
    </source>
</evidence>
<evidence type="ECO:0000313" key="2">
    <source>
        <dbReference type="EMBL" id="MBB3764106.1"/>
    </source>
</evidence>
<dbReference type="InterPro" id="IPR051781">
    <property type="entry name" value="Metallo-dep_Hydrolase"/>
</dbReference>
<dbReference type="InterPro" id="IPR006680">
    <property type="entry name" value="Amidohydro-rel"/>
</dbReference>
<accession>A0A839YYP2</accession>
<evidence type="ECO:0000259" key="1">
    <source>
        <dbReference type="Pfam" id="PF01979"/>
    </source>
</evidence>
<keyword evidence="3" id="KW-1185">Reference proteome</keyword>
<dbReference type="InterPro" id="IPR032466">
    <property type="entry name" value="Metal_Hydrolase"/>
</dbReference>
<dbReference type="EMBL" id="JACICF010000001">
    <property type="protein sequence ID" value="MBB3764106.1"/>
    <property type="molecule type" value="Genomic_DNA"/>
</dbReference>
<gene>
    <name evidence="2" type="ORF">FHS50_001129</name>
</gene>
<dbReference type="RefSeq" id="WP_183933394.1">
    <property type="nucleotide sequence ID" value="NZ_JACICF010000001.1"/>
</dbReference>
<dbReference type="SUPFAM" id="SSF51338">
    <property type="entry name" value="Composite domain of metallo-dependent hydrolases"/>
    <property type="match status" value="1"/>
</dbReference>
<protein>
    <submittedName>
        <fullName evidence="2">Imidazolonepropionase-like amidohydrolase</fullName>
    </submittedName>
</protein>
<dbReference type="Gene3D" id="3.20.20.140">
    <property type="entry name" value="Metal-dependent hydrolases"/>
    <property type="match status" value="1"/>
</dbReference>
<dbReference type="Proteomes" id="UP000578569">
    <property type="component" value="Unassembled WGS sequence"/>
</dbReference>
<keyword evidence="2" id="KW-0378">Hydrolase</keyword>
<reference evidence="2 3" key="1">
    <citation type="submission" date="2020-08" db="EMBL/GenBank/DDBJ databases">
        <title>Genomic Encyclopedia of Type Strains, Phase IV (KMG-IV): sequencing the most valuable type-strain genomes for metagenomic binning, comparative biology and taxonomic classification.</title>
        <authorList>
            <person name="Goeker M."/>
        </authorList>
    </citation>
    <scope>NUCLEOTIDE SEQUENCE [LARGE SCALE GENOMIC DNA]</scope>
    <source>
        <strain evidence="2 3">DSM 24194</strain>
    </source>
</reference>